<feature type="domain" description="Bacterial toxin 35" evidence="1">
    <location>
        <begin position="282"/>
        <end position="358"/>
    </location>
</feature>
<evidence type="ECO:0000259" key="1">
    <source>
        <dbReference type="Pfam" id="PF15534"/>
    </source>
</evidence>
<dbReference type="Proteomes" id="UP000011135">
    <property type="component" value="Unassembled WGS sequence"/>
</dbReference>
<sequence length="361" mass="38645">MPLRHYDPATGRMTGIDPMASSYLSESPYSFAGNNPVYYNDPSGGSYTDLMQDDVFVNGGYQVFNGGGGYIPSRAFGWANNWSDQFRSSYGYTSTASMIRDAWNATPEGGISFSTYDNGILSSRLSTTDYFVSGDGNGNGFIAANFGGGVAGTYVYGSGRGDRYAYGPGSAGYDGQIHMLAPAIAGGGDPKPYQFASTGNWFKDMMLQLQEWGRTGGNEAVANFAADFVGANALSGLFFGNNGRGEVSRTMAGIEVGLIFIPGSGAVKTLATGTRLLKVAGIGANRISHIMQTKHAWQKLMANPTWSKIQPLIDQTLVHGTLVPYKGVSSRVMYHNGFHIQVTFKELNGVINVSDAWVITR</sequence>
<evidence type="ECO:0000313" key="2">
    <source>
        <dbReference type="EMBL" id="ELR68744.1"/>
    </source>
</evidence>
<reference evidence="2 3" key="1">
    <citation type="submission" date="2012-12" db="EMBL/GenBank/DDBJ databases">
        <title>Genome assembly of Fulvivirga imtechensis AK7.</title>
        <authorList>
            <person name="Nupur N."/>
            <person name="Khatri I."/>
            <person name="Kumar R."/>
            <person name="Subramanian S."/>
            <person name="Pinnaka A."/>
        </authorList>
    </citation>
    <scope>NUCLEOTIDE SEQUENCE [LARGE SCALE GENOMIC DNA]</scope>
    <source>
        <strain evidence="2 3">AK7</strain>
    </source>
</reference>
<evidence type="ECO:0000313" key="3">
    <source>
        <dbReference type="Proteomes" id="UP000011135"/>
    </source>
</evidence>
<comment type="caution">
    <text evidence="2">The sequence shown here is derived from an EMBL/GenBank/DDBJ whole genome shotgun (WGS) entry which is preliminary data.</text>
</comment>
<keyword evidence="3" id="KW-1185">Reference proteome</keyword>
<proteinExistence type="predicted"/>
<dbReference type="AlphaFoldDB" id="L8JMP6"/>
<dbReference type="EMBL" id="AMZN01000094">
    <property type="protein sequence ID" value="ELR68744.1"/>
    <property type="molecule type" value="Genomic_DNA"/>
</dbReference>
<dbReference type="Gene3D" id="2.180.10.10">
    <property type="entry name" value="RHS repeat-associated core"/>
    <property type="match status" value="1"/>
</dbReference>
<name>L8JMP6_9BACT</name>
<organism evidence="2 3">
    <name type="scientific">Fulvivirga imtechensis AK7</name>
    <dbReference type="NCBI Taxonomy" id="1237149"/>
    <lineage>
        <taxon>Bacteria</taxon>
        <taxon>Pseudomonadati</taxon>
        <taxon>Bacteroidota</taxon>
        <taxon>Cytophagia</taxon>
        <taxon>Cytophagales</taxon>
        <taxon>Fulvivirgaceae</taxon>
        <taxon>Fulvivirga</taxon>
    </lineage>
</organism>
<dbReference type="Pfam" id="PF15534">
    <property type="entry name" value="Ntox35"/>
    <property type="match status" value="1"/>
</dbReference>
<dbReference type="STRING" id="1237149.C900_05876"/>
<accession>L8JMP6</accession>
<protein>
    <recommendedName>
        <fullName evidence="1">Bacterial toxin 35 domain-containing protein</fullName>
    </recommendedName>
</protein>
<dbReference type="InterPro" id="IPR029109">
    <property type="entry name" value="Ntox35"/>
</dbReference>
<gene>
    <name evidence="2" type="ORF">C900_05876</name>
</gene>